<evidence type="ECO:0000256" key="3">
    <source>
        <dbReference type="SAM" id="MobiDB-lite"/>
    </source>
</evidence>
<feature type="compositionally biased region" description="Polar residues" evidence="3">
    <location>
        <begin position="21"/>
        <end position="40"/>
    </location>
</feature>
<dbReference type="InterPro" id="IPR044661">
    <property type="entry name" value="MED15a/b/c-like"/>
</dbReference>
<comment type="caution">
    <text evidence="5">The sequence shown here is derived from an EMBL/GenBank/DDBJ whole genome shotgun (WGS) entry which is preliminary data.</text>
</comment>
<dbReference type="InterPro" id="IPR036546">
    <property type="entry name" value="MED15_KIX"/>
</dbReference>
<organism evidence="5 6">
    <name type="scientific">Brassica cretica</name>
    <name type="common">Mustard</name>
    <dbReference type="NCBI Taxonomy" id="69181"/>
    <lineage>
        <taxon>Eukaryota</taxon>
        <taxon>Viridiplantae</taxon>
        <taxon>Streptophyta</taxon>
        <taxon>Embryophyta</taxon>
        <taxon>Tracheophyta</taxon>
        <taxon>Spermatophyta</taxon>
        <taxon>Magnoliopsida</taxon>
        <taxon>eudicotyledons</taxon>
        <taxon>Gunneridae</taxon>
        <taxon>Pentapetalae</taxon>
        <taxon>rosids</taxon>
        <taxon>malvids</taxon>
        <taxon>Brassicales</taxon>
        <taxon>Brassicaceae</taxon>
        <taxon>Brassiceae</taxon>
        <taxon>Brassica</taxon>
    </lineage>
</organism>
<feature type="domain" description="Mediator complex subunit 15 KIX" evidence="4">
    <location>
        <begin position="321"/>
        <end position="392"/>
    </location>
</feature>
<gene>
    <name evidence="5" type="ORF">DY000_02045467</name>
</gene>
<reference evidence="5 6" key="1">
    <citation type="journal article" date="2020" name="BMC Genomics">
        <title>Intraspecific diversification of the crop wild relative Brassica cretica Lam. using demographic model selection.</title>
        <authorList>
            <person name="Kioukis A."/>
            <person name="Michalopoulou V.A."/>
            <person name="Briers L."/>
            <person name="Pirintsos S."/>
            <person name="Studholme D.J."/>
            <person name="Pavlidis P."/>
            <person name="Sarris P.F."/>
        </authorList>
    </citation>
    <scope>NUCLEOTIDE SEQUENCE [LARGE SCALE GENOMIC DNA]</scope>
    <source>
        <strain evidence="6">cv. PFS-1207/04</strain>
    </source>
</reference>
<dbReference type="Proteomes" id="UP000266723">
    <property type="component" value="Unassembled WGS sequence"/>
</dbReference>
<dbReference type="InterPro" id="IPR036529">
    <property type="entry name" value="KIX_dom_sf"/>
</dbReference>
<dbReference type="Gene3D" id="1.10.246.20">
    <property type="entry name" value="Coactivator CBP, KIX domain"/>
    <property type="match status" value="1"/>
</dbReference>
<keyword evidence="6" id="KW-1185">Reference proteome</keyword>
<evidence type="ECO:0000313" key="5">
    <source>
        <dbReference type="EMBL" id="KAF3608093.1"/>
    </source>
</evidence>
<name>A0ABQ7EWQ3_BRACR</name>
<evidence type="ECO:0000256" key="2">
    <source>
        <dbReference type="ARBA" id="ARBA00023242"/>
    </source>
</evidence>
<dbReference type="PANTHER" id="PTHR33137:SF28">
    <property type="entry name" value="MEDIATOR COMPLEX SUBUNIT 15 KIX DOMAIN-CONTAINING PROTEIN"/>
    <property type="match status" value="1"/>
</dbReference>
<sequence length="394" mass="45523">MDNNNWRPSVPKGEPGDWRNQLPQHLMSQQNSLHQQSLGTQRSLAGLQQPQQQLLSSQTNQQSVHMLSQPTVGLQPTHQAAHGLFLFQGQQSHHQHLGLQQQPNLLQQDVQQRLQSSGQVTGSLLPPQNVVDQHRQLYQSQRTLPEMPSSLVDSTAQMESANGVDWQEEVYQKIRTINEKYLAELHDIYQRASAKLEQQYSLPQQQRLKEFEKLKQFKIMLERMIRFLLISKSNIMPALKDNVDFYETQIISFLNRHRPRKPVQQGQLPQPQMQPVKQQSSQNVASIFPFDSFLLKILNGVRNLMLMLCFVHMGNLAINTVDWRTLHPPASRQKNVNTLLERLKKHVQYSGQEGIEELMRIAVSFEELIFNTAKNQVDYLCRISLKMQSMEEGS</sequence>
<evidence type="ECO:0000313" key="6">
    <source>
        <dbReference type="Proteomes" id="UP000266723"/>
    </source>
</evidence>
<protein>
    <recommendedName>
        <fullName evidence="4">Mediator complex subunit 15 KIX domain-containing protein</fullName>
    </recommendedName>
</protein>
<accession>A0ABQ7EWQ3</accession>
<evidence type="ECO:0000259" key="4">
    <source>
        <dbReference type="Pfam" id="PF16987"/>
    </source>
</evidence>
<dbReference type="Pfam" id="PF16987">
    <property type="entry name" value="KIX_2"/>
    <property type="match status" value="1"/>
</dbReference>
<dbReference type="PANTHER" id="PTHR33137">
    <property type="entry name" value="MEDIATOR OF RNA POLYMERASE II TRANSCRIPTION SUBUNIT 15A-RELATED"/>
    <property type="match status" value="1"/>
</dbReference>
<feature type="region of interest" description="Disordered" evidence="3">
    <location>
        <begin position="1"/>
        <end position="62"/>
    </location>
</feature>
<dbReference type="EMBL" id="QGKV02000297">
    <property type="protein sequence ID" value="KAF3608093.1"/>
    <property type="molecule type" value="Genomic_DNA"/>
</dbReference>
<feature type="compositionally biased region" description="Low complexity" evidence="3">
    <location>
        <begin position="41"/>
        <end position="62"/>
    </location>
</feature>
<evidence type="ECO:0000256" key="1">
    <source>
        <dbReference type="ARBA" id="ARBA00004123"/>
    </source>
</evidence>
<keyword evidence="2" id="KW-0539">Nucleus</keyword>
<comment type="subcellular location">
    <subcellularLocation>
        <location evidence="1">Nucleus</location>
    </subcellularLocation>
</comment>
<proteinExistence type="predicted"/>